<accession>A0A8I1DZM2</accession>
<keyword evidence="1" id="KW-0472">Membrane</keyword>
<proteinExistence type="predicted"/>
<evidence type="ECO:0000313" key="3">
    <source>
        <dbReference type="Proteomes" id="UP000645865"/>
    </source>
</evidence>
<keyword evidence="1" id="KW-0812">Transmembrane</keyword>
<protein>
    <submittedName>
        <fullName evidence="2">Uncharacterized protein</fullName>
    </submittedName>
</protein>
<dbReference type="RefSeq" id="WP_047881499.1">
    <property type="nucleotide sequence ID" value="NZ_BQHF01000019.1"/>
</dbReference>
<dbReference type="AlphaFoldDB" id="A0A8I1DZM2"/>
<feature type="transmembrane region" description="Helical" evidence="1">
    <location>
        <begin position="77"/>
        <end position="101"/>
    </location>
</feature>
<sequence>MSFKIARFSTVGCRIGQWLCLLVMFVSATAFMLVWSYLDRRQAGLGTAAAGFVWGGIGLLFAYVFERPRTVVATLRFMLVRTLALLVLATGAAYLIGLLWVEPQQDFLEAQLKDASCGKYTGTIEKGWEQICARSYSTQTQTP</sequence>
<keyword evidence="1" id="KW-1133">Transmembrane helix</keyword>
<organism evidence="2 3">
    <name type="scientific">Pseudomonas rhodesiae</name>
    <dbReference type="NCBI Taxonomy" id="76760"/>
    <lineage>
        <taxon>Bacteria</taxon>
        <taxon>Pseudomonadati</taxon>
        <taxon>Pseudomonadota</taxon>
        <taxon>Gammaproteobacteria</taxon>
        <taxon>Pseudomonadales</taxon>
        <taxon>Pseudomonadaceae</taxon>
        <taxon>Pseudomonas</taxon>
    </lineage>
</organism>
<evidence type="ECO:0000256" key="1">
    <source>
        <dbReference type="SAM" id="Phobius"/>
    </source>
</evidence>
<name>A0A8I1DZM2_9PSED</name>
<reference evidence="2" key="1">
    <citation type="submission" date="2020-12" db="EMBL/GenBank/DDBJ databases">
        <title>Comparative genomic insights into the epidemiology and virulence of plant pathogenic Pseudomonads from Turkey.</title>
        <authorList>
            <person name="Dillon M."/>
            <person name="Ruiz-Bedoya T."/>
            <person name="Bendalovic-Torma C."/>
            <person name="Guttman K.M."/>
            <person name="Kwak H."/>
            <person name="Middleton M.A."/>
            <person name="Wang P.W."/>
            <person name="Horuz S."/>
            <person name="Aysan Y."/>
            <person name="Guttman D.S."/>
        </authorList>
    </citation>
    <scope>NUCLEOTIDE SEQUENCE</scope>
    <source>
        <strain evidence="2">S5_IA_3a</strain>
    </source>
</reference>
<gene>
    <name evidence="2" type="ORF">YA0853_02700</name>
</gene>
<dbReference type="EMBL" id="JAEILH010000005">
    <property type="protein sequence ID" value="MBI6622571.1"/>
    <property type="molecule type" value="Genomic_DNA"/>
</dbReference>
<feature type="transmembrane region" description="Helical" evidence="1">
    <location>
        <begin position="44"/>
        <end position="65"/>
    </location>
</feature>
<evidence type="ECO:0000313" key="2">
    <source>
        <dbReference type="EMBL" id="MBI6622571.1"/>
    </source>
</evidence>
<feature type="transmembrane region" description="Helical" evidence="1">
    <location>
        <begin position="18"/>
        <end position="38"/>
    </location>
</feature>
<comment type="caution">
    <text evidence="2">The sequence shown here is derived from an EMBL/GenBank/DDBJ whole genome shotgun (WGS) entry which is preliminary data.</text>
</comment>
<dbReference type="Proteomes" id="UP000645865">
    <property type="component" value="Unassembled WGS sequence"/>
</dbReference>